<dbReference type="AlphaFoldDB" id="A0A556APL2"/>
<evidence type="ECO:0000256" key="1">
    <source>
        <dbReference type="SAM" id="MobiDB-lite"/>
    </source>
</evidence>
<feature type="compositionally biased region" description="Low complexity" evidence="1">
    <location>
        <begin position="49"/>
        <end position="62"/>
    </location>
</feature>
<feature type="region of interest" description="Disordered" evidence="1">
    <location>
        <begin position="1"/>
        <end position="86"/>
    </location>
</feature>
<evidence type="ECO:0000313" key="2">
    <source>
        <dbReference type="EMBL" id="TSH94832.1"/>
    </source>
</evidence>
<name>A0A556APL2_9BURK</name>
<comment type="caution">
    <text evidence="2">The sequence shown here is derived from an EMBL/GenBank/DDBJ whole genome shotgun (WGS) entry which is preliminary data.</text>
</comment>
<dbReference type="EMBL" id="VLTJ01000023">
    <property type="protein sequence ID" value="TSH94832.1"/>
    <property type="molecule type" value="Genomic_DNA"/>
</dbReference>
<gene>
    <name evidence="2" type="ORF">FOZ76_11865</name>
</gene>
<organism evidence="2 3">
    <name type="scientific">Verticiella sediminum</name>
    <dbReference type="NCBI Taxonomy" id="1247510"/>
    <lineage>
        <taxon>Bacteria</taxon>
        <taxon>Pseudomonadati</taxon>
        <taxon>Pseudomonadota</taxon>
        <taxon>Betaproteobacteria</taxon>
        <taxon>Burkholderiales</taxon>
        <taxon>Alcaligenaceae</taxon>
        <taxon>Verticiella</taxon>
    </lineage>
</organism>
<accession>A0A556APL2</accession>
<proteinExistence type="predicted"/>
<evidence type="ECO:0000313" key="3">
    <source>
        <dbReference type="Proteomes" id="UP000318405"/>
    </source>
</evidence>
<feature type="compositionally biased region" description="Basic and acidic residues" evidence="1">
    <location>
        <begin position="36"/>
        <end position="48"/>
    </location>
</feature>
<reference evidence="2 3" key="1">
    <citation type="submission" date="2019-07" db="EMBL/GenBank/DDBJ databases">
        <title>Qingshengfaniella alkalisoli gen. nov., sp. nov., isolated from saline soil.</title>
        <authorList>
            <person name="Xu L."/>
            <person name="Huang X.-X."/>
            <person name="Sun J.-Q."/>
        </authorList>
    </citation>
    <scope>NUCLEOTIDE SEQUENCE [LARGE SCALE GENOMIC DNA]</scope>
    <source>
        <strain evidence="2 3">DSM 27279</strain>
    </source>
</reference>
<dbReference type="Proteomes" id="UP000318405">
    <property type="component" value="Unassembled WGS sequence"/>
</dbReference>
<sequence length="86" mass="9753">MRWRRVRPGWRARPHGLRPAWPARDRPRRSRPGRASARELPRCREVARAARAGGPPSARTPAQETAVPRKAWSAGTRSRTGGEVRR</sequence>
<keyword evidence="3" id="KW-1185">Reference proteome</keyword>
<protein>
    <submittedName>
        <fullName evidence="2">Uncharacterized protein</fullName>
    </submittedName>
</protein>
<feature type="compositionally biased region" description="Basic residues" evidence="1">
    <location>
        <begin position="1"/>
        <end position="16"/>
    </location>
</feature>